<feature type="compositionally biased region" description="Basic and acidic residues" evidence="1">
    <location>
        <begin position="438"/>
        <end position="466"/>
    </location>
</feature>
<reference evidence="4" key="1">
    <citation type="submission" date="2025-08" db="UniProtKB">
        <authorList>
            <consortium name="RefSeq"/>
        </authorList>
    </citation>
    <scope>IDENTIFICATION</scope>
    <source>
        <tissue evidence="4">Whole organism</tissue>
    </source>
</reference>
<feature type="region of interest" description="Disordered" evidence="1">
    <location>
        <begin position="282"/>
        <end position="516"/>
    </location>
</feature>
<keyword evidence="2" id="KW-1133">Transmembrane helix</keyword>
<feature type="compositionally biased region" description="Basic and acidic residues" evidence="1">
    <location>
        <begin position="282"/>
        <end position="291"/>
    </location>
</feature>
<feature type="compositionally biased region" description="Polar residues" evidence="1">
    <location>
        <begin position="152"/>
        <end position="162"/>
    </location>
</feature>
<feature type="compositionally biased region" description="Basic residues" evidence="1">
    <location>
        <begin position="326"/>
        <end position="339"/>
    </location>
</feature>
<dbReference type="AlphaFoldDB" id="A0A8B7PDQ7"/>
<feature type="compositionally biased region" description="Basic and acidic residues" evidence="1">
    <location>
        <begin position="492"/>
        <end position="508"/>
    </location>
</feature>
<feature type="compositionally biased region" description="Basic and acidic residues" evidence="1">
    <location>
        <begin position="344"/>
        <end position="360"/>
    </location>
</feature>
<dbReference type="GeneID" id="108679624"/>
<proteinExistence type="predicted"/>
<name>A0A8B7PDQ7_HYAAZ</name>
<evidence type="ECO:0000256" key="2">
    <source>
        <dbReference type="SAM" id="Phobius"/>
    </source>
</evidence>
<evidence type="ECO:0000313" key="3">
    <source>
        <dbReference type="Proteomes" id="UP000694843"/>
    </source>
</evidence>
<protein>
    <submittedName>
        <fullName evidence="4">Uncharacterized protein LOC108679624</fullName>
    </submittedName>
</protein>
<feature type="region of interest" description="Disordered" evidence="1">
    <location>
        <begin position="152"/>
        <end position="182"/>
    </location>
</feature>
<dbReference type="RefSeq" id="XP_018023772.1">
    <property type="nucleotide sequence ID" value="XM_018168283.2"/>
</dbReference>
<evidence type="ECO:0000256" key="1">
    <source>
        <dbReference type="SAM" id="MobiDB-lite"/>
    </source>
</evidence>
<feature type="compositionally biased region" description="Basic and acidic residues" evidence="1">
    <location>
        <begin position="475"/>
        <end position="485"/>
    </location>
</feature>
<feature type="compositionally biased region" description="Polar residues" evidence="1">
    <location>
        <begin position="364"/>
        <end position="384"/>
    </location>
</feature>
<keyword evidence="2" id="KW-0472">Membrane</keyword>
<keyword evidence="3" id="KW-1185">Reference proteome</keyword>
<accession>A0A8B7PDQ7</accession>
<organism evidence="3 4">
    <name type="scientific">Hyalella azteca</name>
    <name type="common">Amphipod</name>
    <dbReference type="NCBI Taxonomy" id="294128"/>
    <lineage>
        <taxon>Eukaryota</taxon>
        <taxon>Metazoa</taxon>
        <taxon>Ecdysozoa</taxon>
        <taxon>Arthropoda</taxon>
        <taxon>Crustacea</taxon>
        <taxon>Multicrustacea</taxon>
        <taxon>Malacostraca</taxon>
        <taxon>Eumalacostraca</taxon>
        <taxon>Peracarida</taxon>
        <taxon>Amphipoda</taxon>
        <taxon>Senticaudata</taxon>
        <taxon>Talitrida</taxon>
        <taxon>Talitroidea</taxon>
        <taxon>Hyalellidae</taxon>
        <taxon>Hyalella</taxon>
    </lineage>
</organism>
<dbReference type="KEGG" id="hazt:108679624"/>
<feature type="transmembrane region" description="Helical" evidence="2">
    <location>
        <begin position="121"/>
        <end position="143"/>
    </location>
</feature>
<gene>
    <name evidence="4" type="primary">LOC108679624</name>
</gene>
<keyword evidence="2" id="KW-0812">Transmembrane</keyword>
<evidence type="ECO:0000313" key="4">
    <source>
        <dbReference type="RefSeq" id="XP_018023772.1"/>
    </source>
</evidence>
<dbReference type="Proteomes" id="UP000694843">
    <property type="component" value="Unplaced"/>
</dbReference>
<sequence length="516" mass="58890">METLLNFTRRSRIVRSVPDCPEDVDQVMVLKNATIVIDQVSAEIEKNIVTETQAILMDKAREDIETIEACPNENFKSSVQNDSTILTNSSRSIESAQKAVEEKKVELEKAASGDSGTDKPIAAIVGGTVGGFVALVIIIVFIVKCKKKKQNKSNTFSATSAPRQELWINKSPPEDNSPSTEEAATVITQRGGNLTADQQARSGQHAQVLSTFQSEKETNFPSVLPDKTEPQCPTVHSHAARDPIPSRYPNEGNTIDRPAALPRLTADGKPIWNRAYDFDTKEEFSRTDSDSSPRPAYRRQPPHRSNRDSDHSEYPYQRRAPSGHGRYPRKYNYPHRRSRSNYSEYDRPHRDQQTDREYSHRHQSLSPARYSNRSSRPNDRPTSMHQRDELQPAGRIPRLSAAIGGQDRSQRPSRHSPSGKEPQGYGRIQPTTHHSNGHKSERNHPPSEYRRREPEYRPRTSHRSPEPRPFSYTSQDDRRPGNDRKSRMKSKSHIELDREIAVRREFRRPYSYQDLN</sequence>
<feature type="region of interest" description="Disordered" evidence="1">
    <location>
        <begin position="213"/>
        <end position="262"/>
    </location>
</feature>